<dbReference type="Proteomes" id="UP000006055">
    <property type="component" value="Chromosome"/>
</dbReference>
<dbReference type="GO" id="GO:0009055">
    <property type="term" value="F:electron transfer activity"/>
    <property type="evidence" value="ECO:0007669"/>
    <property type="project" value="InterPro"/>
</dbReference>
<dbReference type="EMBL" id="CP003360">
    <property type="protein sequence ID" value="AFM27763.1"/>
    <property type="molecule type" value="Genomic_DNA"/>
</dbReference>
<dbReference type="KEGG" id="dti:Desti_5160"/>
<dbReference type="OrthoDB" id="5460598at2"/>
<organism evidence="3 4">
    <name type="scientific">Desulfomonile tiedjei (strain ATCC 49306 / DSM 6799 / DCB-1)</name>
    <dbReference type="NCBI Taxonomy" id="706587"/>
    <lineage>
        <taxon>Bacteria</taxon>
        <taxon>Pseudomonadati</taxon>
        <taxon>Thermodesulfobacteriota</taxon>
        <taxon>Desulfomonilia</taxon>
        <taxon>Desulfomonilales</taxon>
        <taxon>Desulfomonilaceae</taxon>
        <taxon>Desulfomonile</taxon>
    </lineage>
</organism>
<dbReference type="InterPro" id="IPR036991">
    <property type="entry name" value="Fe_hydrogenase_ssu_sf"/>
</dbReference>
<keyword evidence="1" id="KW-0479">Metal-binding</keyword>
<dbReference type="RefSeq" id="WP_014812865.1">
    <property type="nucleotide sequence ID" value="NC_018025.1"/>
</dbReference>
<protein>
    <submittedName>
        <fullName evidence="3">Iron only hydrogenase large subunit</fullName>
    </submittedName>
</protein>
<dbReference type="HOGENOM" id="CLU_163904_1_0_7"/>
<evidence type="ECO:0000259" key="2">
    <source>
        <dbReference type="SMART" id="SM00902"/>
    </source>
</evidence>
<feature type="domain" description="Iron hydrogenase small subunit" evidence="2">
    <location>
        <begin position="39"/>
        <end position="98"/>
    </location>
</feature>
<evidence type="ECO:0000313" key="3">
    <source>
        <dbReference type="EMBL" id="AFM27763.1"/>
    </source>
</evidence>
<gene>
    <name evidence="3" type="ordered locus">Desti_5160</name>
</gene>
<keyword evidence="1" id="KW-0411">Iron-sulfur</keyword>
<reference evidence="4" key="1">
    <citation type="submission" date="2012-06" db="EMBL/GenBank/DDBJ databases">
        <title>Complete sequence of chromosome of Desulfomonile tiedjei DSM 6799.</title>
        <authorList>
            <person name="Lucas S."/>
            <person name="Copeland A."/>
            <person name="Lapidus A."/>
            <person name="Glavina del Rio T."/>
            <person name="Dalin E."/>
            <person name="Tice H."/>
            <person name="Bruce D."/>
            <person name="Goodwin L."/>
            <person name="Pitluck S."/>
            <person name="Peters L."/>
            <person name="Ovchinnikova G."/>
            <person name="Zeytun A."/>
            <person name="Lu M."/>
            <person name="Kyrpides N."/>
            <person name="Mavromatis K."/>
            <person name="Ivanova N."/>
            <person name="Brettin T."/>
            <person name="Detter J.C."/>
            <person name="Han C."/>
            <person name="Larimer F."/>
            <person name="Land M."/>
            <person name="Hauser L."/>
            <person name="Markowitz V."/>
            <person name="Cheng J.-F."/>
            <person name="Hugenholtz P."/>
            <person name="Woyke T."/>
            <person name="Wu D."/>
            <person name="Spring S."/>
            <person name="Schroeder M."/>
            <person name="Brambilla E."/>
            <person name="Klenk H.-P."/>
            <person name="Eisen J.A."/>
        </authorList>
    </citation>
    <scope>NUCLEOTIDE SEQUENCE [LARGE SCALE GENOMIC DNA]</scope>
    <source>
        <strain evidence="4">ATCC 49306 / DSM 6799 / DCB-1</strain>
    </source>
</reference>
<dbReference type="InterPro" id="IPR003149">
    <property type="entry name" value="Fe_hydrogenase_ssu"/>
</dbReference>
<dbReference type="Pfam" id="PF02256">
    <property type="entry name" value="Fe_hyd_SSU"/>
    <property type="match status" value="1"/>
</dbReference>
<dbReference type="STRING" id="706587.Desti_5160"/>
<dbReference type="InterPro" id="IPR006311">
    <property type="entry name" value="TAT_signal"/>
</dbReference>
<name>I4CDX2_DESTA</name>
<dbReference type="SUPFAM" id="SSF48674">
    <property type="entry name" value="Fe-only hydrogenase smaller subunit"/>
    <property type="match status" value="1"/>
</dbReference>
<keyword evidence="1" id="KW-0408">Iron</keyword>
<dbReference type="InterPro" id="IPR008953">
    <property type="entry name" value="Fe_hydrogenase_HydB"/>
</dbReference>
<dbReference type="GO" id="GO:0051536">
    <property type="term" value="F:iron-sulfur cluster binding"/>
    <property type="evidence" value="ECO:0007669"/>
    <property type="project" value="UniProtKB-KW"/>
</dbReference>
<dbReference type="PROSITE" id="PS51318">
    <property type="entry name" value="TAT"/>
    <property type="match status" value="1"/>
</dbReference>
<dbReference type="SMART" id="SM00902">
    <property type="entry name" value="Fe_hyd_SSU"/>
    <property type="match status" value="1"/>
</dbReference>
<sequence>MERFTRRRFVQITGLATGLFVSGLGFARSAYSEAKAAAEKVQSYLTDRLGSIYKHDKEMKFRKSQDNPSVKQLYTEFLDHPNSHMAHRLLHTHYTDRSARVKILKERGVKLALYPEN</sequence>
<dbReference type="GO" id="GO:0042597">
    <property type="term" value="C:periplasmic space"/>
    <property type="evidence" value="ECO:0007669"/>
    <property type="project" value="InterPro"/>
</dbReference>
<evidence type="ECO:0000256" key="1">
    <source>
        <dbReference type="ARBA" id="ARBA00023014"/>
    </source>
</evidence>
<proteinExistence type="predicted"/>
<dbReference type="GO" id="GO:0005506">
    <property type="term" value="F:iron ion binding"/>
    <property type="evidence" value="ECO:0007669"/>
    <property type="project" value="InterPro"/>
</dbReference>
<dbReference type="AlphaFoldDB" id="I4CDX2"/>
<dbReference type="eggNOG" id="COG4624">
    <property type="taxonomic scope" value="Bacteria"/>
</dbReference>
<dbReference type="Gene3D" id="4.10.260.20">
    <property type="entry name" value="Iron hydrogenase, small subunit"/>
    <property type="match status" value="1"/>
</dbReference>
<dbReference type="GO" id="GO:0008901">
    <property type="term" value="F:ferredoxin hydrogenase activity"/>
    <property type="evidence" value="ECO:0007669"/>
    <property type="project" value="InterPro"/>
</dbReference>
<accession>I4CDX2</accession>
<keyword evidence="4" id="KW-1185">Reference proteome</keyword>
<evidence type="ECO:0000313" key="4">
    <source>
        <dbReference type="Proteomes" id="UP000006055"/>
    </source>
</evidence>